<reference evidence="1 2" key="1">
    <citation type="submission" date="2011-02" db="EMBL/GenBank/DDBJ databases">
        <authorList>
            <person name="Weinstock G."/>
            <person name="Sodergren E."/>
            <person name="Clifton S."/>
            <person name="Fulton L."/>
            <person name="Fulton B."/>
            <person name="Courtney L."/>
            <person name="Fronick C."/>
            <person name="Harrison M."/>
            <person name="Strong C."/>
            <person name="Farmer C."/>
            <person name="Delahaunty K."/>
            <person name="Markovic C."/>
            <person name="Hall O."/>
            <person name="Minx P."/>
            <person name="Tomlinson C."/>
            <person name="Mitreva M."/>
            <person name="Hou S."/>
            <person name="Chen J."/>
            <person name="Wollam A."/>
            <person name="Pepin K.H."/>
            <person name="Johnson M."/>
            <person name="Bhonagiri V."/>
            <person name="Zhang X."/>
            <person name="Suruliraj S."/>
            <person name="Warren W."/>
            <person name="Chinwalla A."/>
            <person name="Mardis E.R."/>
            <person name="Wilson R.K."/>
        </authorList>
    </citation>
    <scope>NUCLEOTIDE SEQUENCE [LARGE SCALE GENOMIC DNA]</scope>
    <source>
        <strain evidence="1 2">YIT 12056</strain>
    </source>
</reference>
<accession>A0ABN0CRM5</accession>
<gene>
    <name evidence="1" type="ORF">HMPREF9445_00545</name>
</gene>
<keyword evidence="2" id="KW-1185">Reference proteome</keyword>
<dbReference type="Proteomes" id="UP000010321">
    <property type="component" value="Unassembled WGS sequence"/>
</dbReference>
<organism evidence="1 2">
    <name type="scientific">Bacteroides clarus YIT 12056</name>
    <dbReference type="NCBI Taxonomy" id="762984"/>
    <lineage>
        <taxon>Bacteria</taxon>
        <taxon>Pseudomonadati</taxon>
        <taxon>Bacteroidota</taxon>
        <taxon>Bacteroidia</taxon>
        <taxon>Bacteroidales</taxon>
        <taxon>Bacteroidaceae</taxon>
        <taxon>Bacteroides</taxon>
    </lineage>
</organism>
<sequence length="315" mass="36674">MYDTVRFYQRDYRIDPNMLSQYLSNCDAKTNVETGEIRYNEGYIGKAYIRVGIGWIYCDCSFPRLLYPDNSFTLKRMDAKACIEFLSDTLHYDMNNASVTRIDVATTFSMGQPVRMYFDCLGALSRFKRVVVVKDETLEYRQGTVDKEGQCLAFYDKQLESLEKRKLHPKGLVGDNLLRYEHRWFGRLATRLKEPEVTGGTLYDERFYRKIAELWAEDYFKIEKKKAVAAEAMRLIKTPNEAFNIITAHGLSKIPNEELIRYINQIANNAGFSANETYRLRKKIKEISSNPTITEDMSLAKELDVRILEVLDNLQ</sequence>
<comment type="caution">
    <text evidence="1">The sequence shown here is derived from an EMBL/GenBank/DDBJ whole genome shotgun (WGS) entry which is preliminary data.</text>
</comment>
<name>A0ABN0CRM5_9BACE</name>
<evidence type="ECO:0000313" key="2">
    <source>
        <dbReference type="Proteomes" id="UP000010321"/>
    </source>
</evidence>
<evidence type="ECO:0000313" key="1">
    <source>
        <dbReference type="EMBL" id="EGF54197.1"/>
    </source>
</evidence>
<dbReference type="RefSeq" id="WP_009120746.1">
    <property type="nucleotide sequence ID" value="NZ_FQWK01000006.1"/>
</dbReference>
<protein>
    <submittedName>
        <fullName evidence="1">Conserved domain protein</fullName>
    </submittedName>
</protein>
<dbReference type="EMBL" id="AFBM01000006">
    <property type="protein sequence ID" value="EGF54197.1"/>
    <property type="molecule type" value="Genomic_DNA"/>
</dbReference>
<proteinExistence type="predicted"/>